<keyword evidence="4 7" id="KW-0665">Pyrimidine biosynthesis</keyword>
<proteinExistence type="inferred from homology"/>
<dbReference type="RefSeq" id="WP_013483987.1">
    <property type="nucleotide sequence ID" value="NC_014828.1"/>
</dbReference>
<dbReference type="KEGG" id="eha:Ethha_0015"/>
<dbReference type="InterPro" id="IPR011060">
    <property type="entry name" value="RibuloseP-bd_barrel"/>
</dbReference>
<evidence type="ECO:0000313" key="9">
    <source>
        <dbReference type="EMBL" id="ADU25606.1"/>
    </source>
</evidence>
<evidence type="ECO:0000256" key="7">
    <source>
        <dbReference type="HAMAP-Rule" id="MF_01215"/>
    </source>
</evidence>
<gene>
    <name evidence="7" type="primary">pyrF</name>
    <name evidence="9" type="ordered locus">Ethha_0015</name>
</gene>
<dbReference type="InterPro" id="IPR013785">
    <property type="entry name" value="Aldolase_TIM"/>
</dbReference>
<comment type="pathway">
    <text evidence="1 7">Pyrimidine metabolism; UMP biosynthesis via de novo pathway; UMP from orotate: step 2/2.</text>
</comment>
<dbReference type="InterPro" id="IPR018089">
    <property type="entry name" value="OMPdecase_AS"/>
</dbReference>
<dbReference type="Pfam" id="PF00215">
    <property type="entry name" value="OMPdecase"/>
    <property type="match status" value="1"/>
</dbReference>
<sequence length="310" mass="32767">MDTLRKKIAARQNPTVAGLDPDFAKLPAFLREQAVARRGKTLEAAADAVLAFNRAIIDALCDVVPAVKPQAAYYELLGWPGVRALAETIAYAREKGLFVITDAKRGDIGSTMAAYARAHLGTVEIEGAEITPFGADALTVNAYLGSDGVLPALEVCKAHGKCIFVLGKTSNPSSGEIQDKLVDGEPVYSLLGHLCAHWSGMAAGGEPSGRYGTVGLVAGATYPAQLAELRQNLPHTFFLVPGYGAQGGGARDVAPAFDENGDGAIVNSSRAILYAWRKEGCNERDFAGAARREALRMKEDLNAVLADHSK</sequence>
<dbReference type="UniPathway" id="UPA00070">
    <property type="reaction ID" value="UER00120"/>
</dbReference>
<organism evidence="9 10">
    <name type="scientific">Ethanoligenens harbinense (strain DSM 18485 / JCM 12961 / CGMCC 1.5033 / YUAN-3)</name>
    <dbReference type="NCBI Taxonomy" id="663278"/>
    <lineage>
        <taxon>Bacteria</taxon>
        <taxon>Bacillati</taxon>
        <taxon>Bacillota</taxon>
        <taxon>Clostridia</taxon>
        <taxon>Eubacteriales</taxon>
        <taxon>Oscillospiraceae</taxon>
        <taxon>Ethanoligenens</taxon>
    </lineage>
</organism>
<dbReference type="PANTHER" id="PTHR43375:SF1">
    <property type="entry name" value="OROTIDINE 5'-PHOSPHATE DECARBOXYLASE"/>
    <property type="match status" value="1"/>
</dbReference>
<dbReference type="HAMAP" id="MF_01215">
    <property type="entry name" value="OMPdecase_type2"/>
    <property type="match status" value="1"/>
</dbReference>
<dbReference type="eggNOG" id="COG0284">
    <property type="taxonomic scope" value="Bacteria"/>
</dbReference>
<dbReference type="PROSITE" id="PS00156">
    <property type="entry name" value="OMPDECASE"/>
    <property type="match status" value="1"/>
</dbReference>
<dbReference type="GO" id="GO:0004590">
    <property type="term" value="F:orotidine-5'-phosphate decarboxylase activity"/>
    <property type="evidence" value="ECO:0007669"/>
    <property type="project" value="UniProtKB-UniRule"/>
</dbReference>
<dbReference type="NCBIfam" id="TIGR02127">
    <property type="entry name" value="pyrF_sub2"/>
    <property type="match status" value="1"/>
</dbReference>
<dbReference type="SUPFAM" id="SSF51366">
    <property type="entry name" value="Ribulose-phoshate binding barrel"/>
    <property type="match status" value="1"/>
</dbReference>
<comment type="similarity">
    <text evidence="2 7">Belongs to the OMP decarboxylase family. Type 2 subfamily.</text>
</comment>
<evidence type="ECO:0000256" key="4">
    <source>
        <dbReference type="ARBA" id="ARBA00022975"/>
    </source>
</evidence>
<dbReference type="SMART" id="SM00934">
    <property type="entry name" value="OMPdecase"/>
    <property type="match status" value="1"/>
</dbReference>
<keyword evidence="5 7" id="KW-0456">Lyase</keyword>
<dbReference type="InterPro" id="IPR001754">
    <property type="entry name" value="OMPdeCOase_dom"/>
</dbReference>
<name>E6U5D9_ETHHY</name>
<dbReference type="CDD" id="cd04725">
    <property type="entry name" value="OMP_decarboxylase_like"/>
    <property type="match status" value="1"/>
</dbReference>
<evidence type="ECO:0000313" key="10">
    <source>
        <dbReference type="Proteomes" id="UP000001551"/>
    </source>
</evidence>
<evidence type="ECO:0000256" key="3">
    <source>
        <dbReference type="ARBA" id="ARBA00022793"/>
    </source>
</evidence>
<keyword evidence="10" id="KW-1185">Reference proteome</keyword>
<feature type="domain" description="Orotidine 5'-phosphate decarboxylase" evidence="8">
    <location>
        <begin position="14"/>
        <end position="290"/>
    </location>
</feature>
<dbReference type="PANTHER" id="PTHR43375">
    <property type="entry name" value="OROTIDINE 5'-PHOSPHATE DECARBOXYLASE"/>
    <property type="match status" value="1"/>
</dbReference>
<dbReference type="GO" id="GO:0044205">
    <property type="term" value="P:'de novo' UMP biosynthetic process"/>
    <property type="evidence" value="ECO:0007669"/>
    <property type="project" value="UniProtKB-UniRule"/>
</dbReference>
<keyword evidence="3 7" id="KW-0210">Decarboxylase</keyword>
<evidence type="ECO:0000256" key="5">
    <source>
        <dbReference type="ARBA" id="ARBA00023239"/>
    </source>
</evidence>
<dbReference type="HOGENOM" id="CLU_060704_1_1_9"/>
<evidence type="ECO:0000259" key="8">
    <source>
        <dbReference type="SMART" id="SM00934"/>
    </source>
</evidence>
<protein>
    <recommendedName>
        <fullName evidence="7">Orotidine 5'-phosphate decarboxylase</fullName>
        <ecNumber evidence="7">4.1.1.23</ecNumber>
    </recommendedName>
    <alternativeName>
        <fullName evidence="7">OMP decarboxylase</fullName>
        <shortName evidence="7">OMPDCase</shortName>
        <shortName evidence="7">OMPdecase</shortName>
    </alternativeName>
</protein>
<dbReference type="InterPro" id="IPR011995">
    <property type="entry name" value="OMPdecase_type-2"/>
</dbReference>
<evidence type="ECO:0000256" key="1">
    <source>
        <dbReference type="ARBA" id="ARBA00004861"/>
    </source>
</evidence>
<dbReference type="EMBL" id="CP002400">
    <property type="protein sequence ID" value="ADU25606.1"/>
    <property type="molecule type" value="Genomic_DNA"/>
</dbReference>
<accession>E6U5D9</accession>
<feature type="active site" description="Proton donor" evidence="7">
    <location>
        <position position="104"/>
    </location>
</feature>
<dbReference type="AlphaFoldDB" id="E6U5D9"/>
<comment type="catalytic activity">
    <reaction evidence="6 7">
        <text>orotidine 5'-phosphate + H(+) = UMP + CO2</text>
        <dbReference type="Rhea" id="RHEA:11596"/>
        <dbReference type="ChEBI" id="CHEBI:15378"/>
        <dbReference type="ChEBI" id="CHEBI:16526"/>
        <dbReference type="ChEBI" id="CHEBI:57538"/>
        <dbReference type="ChEBI" id="CHEBI:57865"/>
        <dbReference type="EC" id="4.1.1.23"/>
    </reaction>
</comment>
<dbReference type="Proteomes" id="UP000001551">
    <property type="component" value="Chromosome"/>
</dbReference>
<dbReference type="EC" id="4.1.1.23" evidence="7"/>
<evidence type="ECO:0000256" key="2">
    <source>
        <dbReference type="ARBA" id="ARBA00008847"/>
    </source>
</evidence>
<dbReference type="STRING" id="663278.Ethha_0015"/>
<evidence type="ECO:0000256" key="6">
    <source>
        <dbReference type="ARBA" id="ARBA00049157"/>
    </source>
</evidence>
<reference evidence="9 10" key="1">
    <citation type="submission" date="2010-12" db="EMBL/GenBank/DDBJ databases">
        <title>Complete sequence of Ethanoligenens harbinense YUAN-3.</title>
        <authorList>
            <person name="Lucas S."/>
            <person name="Copeland A."/>
            <person name="Lapidus A."/>
            <person name="Cheng J.-F."/>
            <person name="Bruce D."/>
            <person name="Goodwin L."/>
            <person name="Pitluck S."/>
            <person name="Chertkov O."/>
            <person name="Misra M."/>
            <person name="Detter J.C."/>
            <person name="Han C."/>
            <person name="Tapia R."/>
            <person name="Land M."/>
            <person name="Hauser L."/>
            <person name="Jeffries C."/>
            <person name="Kyrpides N."/>
            <person name="Ivanova N."/>
            <person name="Mikhailova N."/>
            <person name="Wang A."/>
            <person name="Mouttaki H."/>
            <person name="He Z."/>
            <person name="Zhou J."/>
            <person name="Hemme C.L."/>
            <person name="Woyke T."/>
        </authorList>
    </citation>
    <scope>NUCLEOTIDE SEQUENCE [LARGE SCALE GENOMIC DNA]</scope>
    <source>
        <strain evidence="10">DSM 18485 / JCM 12961 / CGMCC 1.5033 / YUAN-3</strain>
    </source>
</reference>
<dbReference type="GO" id="GO:0006207">
    <property type="term" value="P:'de novo' pyrimidine nucleobase biosynthetic process"/>
    <property type="evidence" value="ECO:0007669"/>
    <property type="project" value="InterPro"/>
</dbReference>
<dbReference type="Gene3D" id="3.20.20.70">
    <property type="entry name" value="Aldolase class I"/>
    <property type="match status" value="1"/>
</dbReference>